<evidence type="ECO:0000256" key="11">
    <source>
        <dbReference type="SAM" id="Phobius"/>
    </source>
</evidence>
<evidence type="ECO:0000256" key="4">
    <source>
        <dbReference type="ARBA" id="ARBA00022475"/>
    </source>
</evidence>
<evidence type="ECO:0000256" key="9">
    <source>
        <dbReference type="ARBA" id="ARBA00025439"/>
    </source>
</evidence>
<evidence type="ECO:0000256" key="5">
    <source>
        <dbReference type="ARBA" id="ARBA00022519"/>
    </source>
</evidence>
<dbReference type="CDD" id="cd06579">
    <property type="entry name" value="TM_PBP1_transp_AraH_like"/>
    <property type="match status" value="1"/>
</dbReference>
<keyword evidence="7 11" id="KW-1133">Transmembrane helix</keyword>
<feature type="transmembrane region" description="Helical" evidence="11">
    <location>
        <begin position="97"/>
        <end position="117"/>
    </location>
</feature>
<protein>
    <recommendedName>
        <fullName evidence="10">Autoinducer 2 import system permease protein LsrD</fullName>
    </recommendedName>
</protein>
<proteinExistence type="predicted"/>
<dbReference type="GO" id="GO:0022857">
    <property type="term" value="F:transmembrane transporter activity"/>
    <property type="evidence" value="ECO:0007669"/>
    <property type="project" value="InterPro"/>
</dbReference>
<accession>A0A934R512</accession>
<dbReference type="RefSeq" id="WP_200350558.1">
    <property type="nucleotide sequence ID" value="NZ_BAABHZ010000008.1"/>
</dbReference>
<gene>
    <name evidence="12" type="ORF">JIN84_08210</name>
</gene>
<dbReference type="Pfam" id="PF02653">
    <property type="entry name" value="BPD_transp_2"/>
    <property type="match status" value="1"/>
</dbReference>
<feature type="transmembrane region" description="Helical" evidence="11">
    <location>
        <begin position="218"/>
        <end position="239"/>
    </location>
</feature>
<name>A0A934R512_9BACT</name>
<feature type="transmembrane region" description="Helical" evidence="11">
    <location>
        <begin position="12"/>
        <end position="34"/>
    </location>
</feature>
<evidence type="ECO:0000313" key="13">
    <source>
        <dbReference type="Proteomes" id="UP000600139"/>
    </source>
</evidence>
<feature type="transmembrane region" description="Helical" evidence="11">
    <location>
        <begin position="304"/>
        <end position="327"/>
    </location>
</feature>
<evidence type="ECO:0000256" key="2">
    <source>
        <dbReference type="ARBA" id="ARBA00011262"/>
    </source>
</evidence>
<keyword evidence="6 11" id="KW-0812">Transmembrane</keyword>
<evidence type="ECO:0000313" key="12">
    <source>
        <dbReference type="EMBL" id="MBK1815595.1"/>
    </source>
</evidence>
<dbReference type="PANTHER" id="PTHR32196">
    <property type="entry name" value="ABC TRANSPORTER PERMEASE PROTEIN YPHD-RELATED-RELATED"/>
    <property type="match status" value="1"/>
</dbReference>
<keyword evidence="13" id="KW-1185">Reference proteome</keyword>
<dbReference type="Proteomes" id="UP000600139">
    <property type="component" value="Unassembled WGS sequence"/>
</dbReference>
<keyword evidence="3" id="KW-0813">Transport</keyword>
<dbReference type="InterPro" id="IPR001851">
    <property type="entry name" value="ABC_transp_permease"/>
</dbReference>
<evidence type="ECO:0000256" key="7">
    <source>
        <dbReference type="ARBA" id="ARBA00022989"/>
    </source>
</evidence>
<evidence type="ECO:0000256" key="3">
    <source>
        <dbReference type="ARBA" id="ARBA00022448"/>
    </source>
</evidence>
<keyword evidence="4" id="KW-1003">Cell membrane</keyword>
<feature type="transmembrane region" description="Helical" evidence="11">
    <location>
        <begin position="165"/>
        <end position="186"/>
    </location>
</feature>
<comment type="caution">
    <text evidence="12">The sequence shown here is derived from an EMBL/GenBank/DDBJ whole genome shotgun (WGS) entry which is preliminary data.</text>
</comment>
<comment type="subunit">
    <text evidence="2">The complex is composed of two ATP-binding proteins (LsrA), two transmembrane proteins (LsrC and LsrD) and a solute-binding protein (LsrB).</text>
</comment>
<evidence type="ECO:0000256" key="6">
    <source>
        <dbReference type="ARBA" id="ARBA00022692"/>
    </source>
</evidence>
<organism evidence="12 13">
    <name type="scientific">Luteolibacter yonseiensis</name>
    <dbReference type="NCBI Taxonomy" id="1144680"/>
    <lineage>
        <taxon>Bacteria</taxon>
        <taxon>Pseudomonadati</taxon>
        <taxon>Verrucomicrobiota</taxon>
        <taxon>Verrucomicrobiia</taxon>
        <taxon>Verrucomicrobiales</taxon>
        <taxon>Verrucomicrobiaceae</taxon>
        <taxon>Luteolibacter</taxon>
    </lineage>
</organism>
<dbReference type="AlphaFoldDB" id="A0A934R512"/>
<dbReference type="PANTHER" id="PTHR32196:SF71">
    <property type="entry name" value="AUTOINDUCER 2 IMPORT SYSTEM PERMEASE PROTEIN LSRD"/>
    <property type="match status" value="1"/>
</dbReference>
<feature type="transmembrane region" description="Helical" evidence="11">
    <location>
        <begin position="54"/>
        <end position="85"/>
    </location>
</feature>
<feature type="transmembrane region" description="Helical" evidence="11">
    <location>
        <begin position="251"/>
        <end position="284"/>
    </location>
</feature>
<dbReference type="GO" id="GO:0005886">
    <property type="term" value="C:plasma membrane"/>
    <property type="evidence" value="ECO:0007669"/>
    <property type="project" value="UniProtKB-SubCell"/>
</dbReference>
<feature type="transmembrane region" description="Helical" evidence="11">
    <location>
        <begin position="123"/>
        <end position="144"/>
    </location>
</feature>
<reference evidence="12" key="1">
    <citation type="submission" date="2021-01" db="EMBL/GenBank/DDBJ databases">
        <title>Modified the classification status of verrucomicrobia.</title>
        <authorList>
            <person name="Feng X."/>
        </authorList>
    </citation>
    <scope>NUCLEOTIDE SEQUENCE</scope>
    <source>
        <strain evidence="12">JCM 18052</strain>
    </source>
</reference>
<comment type="subcellular location">
    <subcellularLocation>
        <location evidence="1">Cell membrane</location>
        <topology evidence="1">Multi-pass membrane protein</topology>
    </subcellularLocation>
</comment>
<evidence type="ECO:0000256" key="8">
    <source>
        <dbReference type="ARBA" id="ARBA00023136"/>
    </source>
</evidence>
<keyword evidence="8 11" id="KW-0472">Membrane</keyword>
<keyword evidence="5" id="KW-0997">Cell inner membrane</keyword>
<evidence type="ECO:0000256" key="1">
    <source>
        <dbReference type="ARBA" id="ARBA00004651"/>
    </source>
</evidence>
<evidence type="ECO:0000256" key="10">
    <source>
        <dbReference type="ARBA" id="ARBA00039381"/>
    </source>
</evidence>
<sequence>MSNPRSFSIKSLLARHETVLVLVILFEVILFQALGNNFLVGRNISNVFRHSVEIGLLALAMTPVILTGGIDLSVGSMMGLCAVLFGMMVNSLGLDPWLAGALAIAFGAMGGGLNAVLITRLNLPPLIVTLGTFSLFRGLAEALTKGSESYSGFSPSFLALGNADIAGLPTQIWVFIFVALGIWLLVHRTTVGRSFRAIGYAADGARYAGIPVARNTSIAYMLAGAVAGLAAVILVSRLGEARANAGIGYELLAITAVVLGGVSIFGGSGTVAGTFLGWISLAILNNGLTRISDYRIFDQPVASVARELSGLLTGLLLLTALAIGATTKTLAVRRARKQSLANLKPNPANP</sequence>
<dbReference type="EMBL" id="JAENIK010000009">
    <property type="protein sequence ID" value="MBK1815595.1"/>
    <property type="molecule type" value="Genomic_DNA"/>
</dbReference>
<comment type="function">
    <text evidence="9">Part of the ABC transporter complex LsrABCD involved in autoinducer 2 (AI-2) import. Probably responsible for the translocation of the substrate across the membrane.</text>
</comment>